<dbReference type="KEGG" id="sgf:HEP81_05398"/>
<keyword evidence="2" id="KW-0255">Endonuclease</keyword>
<accession>A0A7H1Q5S0</accession>
<dbReference type="EMBL" id="CP051006">
    <property type="protein sequence ID" value="QNT95650.1"/>
    <property type="molecule type" value="Genomic_DNA"/>
</dbReference>
<feature type="chain" id="PRO_5028897345" evidence="1">
    <location>
        <begin position="34"/>
        <end position="52"/>
    </location>
</feature>
<reference evidence="2 3" key="1">
    <citation type="submission" date="2020-04" db="EMBL/GenBank/DDBJ databases">
        <title>Characterization and engineering of Streptomyces griseofuscus DSM40191 as a potential heterologous host for expression of BGCs.</title>
        <authorList>
            <person name="Gren T."/>
            <person name="Whitford C.M."/>
            <person name="Mohite O.S."/>
            <person name="Joergensen T.S."/>
            <person name="Nielsen J.B."/>
            <person name="Lee S.Y."/>
            <person name="Weber T."/>
        </authorList>
    </citation>
    <scope>NUCLEOTIDE SEQUENCE [LARGE SCALE GENOMIC DNA]</scope>
    <source>
        <strain evidence="2 3">DSM 40191</strain>
    </source>
</reference>
<dbReference type="AlphaFoldDB" id="A0A7H1Q5S0"/>
<evidence type="ECO:0000256" key="1">
    <source>
        <dbReference type="SAM" id="SignalP"/>
    </source>
</evidence>
<name>A0A7H1Q5S0_9ACTN</name>
<proteinExistence type="predicted"/>
<keyword evidence="2" id="KW-0378">Hydrolase</keyword>
<dbReference type="RefSeq" id="WP_157854439.1">
    <property type="nucleotide sequence ID" value="NZ_CP051006.1"/>
</dbReference>
<organism evidence="2 3">
    <name type="scientific">Streptomyces griseofuscus</name>
    <dbReference type="NCBI Taxonomy" id="146922"/>
    <lineage>
        <taxon>Bacteria</taxon>
        <taxon>Bacillati</taxon>
        <taxon>Actinomycetota</taxon>
        <taxon>Actinomycetes</taxon>
        <taxon>Kitasatosporales</taxon>
        <taxon>Streptomycetaceae</taxon>
        <taxon>Streptomyces</taxon>
    </lineage>
</organism>
<protein>
    <submittedName>
        <fullName evidence="2">HNH endonuclease</fullName>
    </submittedName>
</protein>
<evidence type="ECO:0000313" key="2">
    <source>
        <dbReference type="EMBL" id="QNT95650.1"/>
    </source>
</evidence>
<sequence>MPNFYARRRLSVLAGLTGLVATTALFNSPTASAALPTPIAGSTARSYLSQLT</sequence>
<keyword evidence="1" id="KW-0732">Signal</keyword>
<gene>
    <name evidence="2" type="ORF">HEP81_05398</name>
</gene>
<feature type="signal peptide" evidence="1">
    <location>
        <begin position="1"/>
        <end position="33"/>
    </location>
</feature>
<evidence type="ECO:0000313" key="3">
    <source>
        <dbReference type="Proteomes" id="UP000516422"/>
    </source>
</evidence>
<keyword evidence="2" id="KW-0540">Nuclease</keyword>
<dbReference type="Proteomes" id="UP000516422">
    <property type="component" value="Chromosome"/>
</dbReference>
<dbReference type="GO" id="GO:0004519">
    <property type="term" value="F:endonuclease activity"/>
    <property type="evidence" value="ECO:0007669"/>
    <property type="project" value="UniProtKB-KW"/>
</dbReference>
<dbReference type="GeneID" id="91464942"/>